<dbReference type="GO" id="GO:0031490">
    <property type="term" value="F:chromatin DNA binding"/>
    <property type="evidence" value="ECO:0007669"/>
    <property type="project" value="TreeGrafter"/>
</dbReference>
<dbReference type="OrthoDB" id="10027956at2759"/>
<comment type="caution">
    <text evidence="5">The sequence shown here is derived from an EMBL/GenBank/DDBJ whole genome shotgun (WGS) entry which is preliminary data.</text>
</comment>
<dbReference type="GO" id="GO:0005634">
    <property type="term" value="C:nucleus"/>
    <property type="evidence" value="ECO:0007669"/>
    <property type="project" value="UniProtKB-SubCell"/>
</dbReference>
<protein>
    <submittedName>
        <fullName evidence="5">TOX high mobility group box family member 4-A isoform X2</fullName>
    </submittedName>
</protein>
<reference evidence="5 6" key="1">
    <citation type="submission" date="2019-08" db="EMBL/GenBank/DDBJ databases">
        <title>Whole genome of Aphis craccivora.</title>
        <authorList>
            <person name="Voronova N.V."/>
            <person name="Shulinski R.S."/>
            <person name="Bandarenka Y.V."/>
            <person name="Zhorov D.G."/>
            <person name="Warner D."/>
        </authorList>
    </citation>
    <scope>NUCLEOTIDE SEQUENCE [LARGE SCALE GENOMIC DNA]</scope>
    <source>
        <strain evidence="5">180601</strain>
        <tissue evidence="5">Whole Body</tissue>
    </source>
</reference>
<keyword evidence="6" id="KW-1185">Reference proteome</keyword>
<evidence type="ECO:0000313" key="5">
    <source>
        <dbReference type="EMBL" id="KAF0761533.1"/>
    </source>
</evidence>
<feature type="region of interest" description="Disordered" evidence="4">
    <location>
        <begin position="13"/>
        <end position="48"/>
    </location>
</feature>
<dbReference type="AlphaFoldDB" id="A0A6G0YUC3"/>
<accession>A0A6G0YUC3</accession>
<dbReference type="EMBL" id="VUJU01002365">
    <property type="protein sequence ID" value="KAF0761533.1"/>
    <property type="molecule type" value="Genomic_DNA"/>
</dbReference>
<comment type="subcellular location">
    <subcellularLocation>
        <location evidence="1">Nucleus</location>
    </subcellularLocation>
</comment>
<evidence type="ECO:0000256" key="3">
    <source>
        <dbReference type="ARBA" id="ARBA00023242"/>
    </source>
</evidence>
<feature type="non-terminal residue" evidence="5">
    <location>
        <position position="1"/>
    </location>
</feature>
<gene>
    <name evidence="5" type="ORF">FWK35_00007938</name>
</gene>
<dbReference type="GO" id="GO:0006357">
    <property type="term" value="P:regulation of transcription by RNA polymerase II"/>
    <property type="evidence" value="ECO:0007669"/>
    <property type="project" value="TreeGrafter"/>
</dbReference>
<dbReference type="Proteomes" id="UP000478052">
    <property type="component" value="Unassembled WGS sequence"/>
</dbReference>
<evidence type="ECO:0000256" key="2">
    <source>
        <dbReference type="ARBA" id="ARBA00023125"/>
    </source>
</evidence>
<dbReference type="PANTHER" id="PTHR45781">
    <property type="entry name" value="AGAP000281-PA"/>
    <property type="match status" value="1"/>
</dbReference>
<keyword evidence="3" id="KW-0539">Nucleus</keyword>
<feature type="compositionally biased region" description="Polar residues" evidence="4">
    <location>
        <begin position="18"/>
        <end position="34"/>
    </location>
</feature>
<keyword evidence="2" id="KW-0238">DNA-binding</keyword>
<name>A0A6G0YUC3_APHCR</name>
<evidence type="ECO:0000256" key="1">
    <source>
        <dbReference type="ARBA" id="ARBA00004123"/>
    </source>
</evidence>
<feature type="compositionally biased region" description="Low complexity" evidence="4">
    <location>
        <begin position="35"/>
        <end position="48"/>
    </location>
</feature>
<evidence type="ECO:0000313" key="6">
    <source>
        <dbReference type="Proteomes" id="UP000478052"/>
    </source>
</evidence>
<sequence length="132" mass="14351">IYLSSSSIHLLPKKDTDNSATSADSEENNATMNESSGNSTSVNTGVSTTTPEIKTLDMCIAEGCNNIAIQHAEWDNEYCSVSCTYNHCKATFKTWLENNKKSKAKSVPAPVTQVNVVNKQVKEEPETNSTTT</sequence>
<evidence type="ECO:0000256" key="4">
    <source>
        <dbReference type="SAM" id="MobiDB-lite"/>
    </source>
</evidence>
<dbReference type="InterPro" id="IPR051365">
    <property type="entry name" value="TOX_HMG-box_domain"/>
</dbReference>
<dbReference type="PANTHER" id="PTHR45781:SF1">
    <property type="entry name" value="HMG BOX DOMAIN-CONTAINING PROTEIN"/>
    <property type="match status" value="1"/>
</dbReference>
<proteinExistence type="predicted"/>
<organism evidence="5 6">
    <name type="scientific">Aphis craccivora</name>
    <name type="common">Cowpea aphid</name>
    <dbReference type="NCBI Taxonomy" id="307492"/>
    <lineage>
        <taxon>Eukaryota</taxon>
        <taxon>Metazoa</taxon>
        <taxon>Ecdysozoa</taxon>
        <taxon>Arthropoda</taxon>
        <taxon>Hexapoda</taxon>
        <taxon>Insecta</taxon>
        <taxon>Pterygota</taxon>
        <taxon>Neoptera</taxon>
        <taxon>Paraneoptera</taxon>
        <taxon>Hemiptera</taxon>
        <taxon>Sternorrhyncha</taxon>
        <taxon>Aphidomorpha</taxon>
        <taxon>Aphidoidea</taxon>
        <taxon>Aphididae</taxon>
        <taxon>Aphidini</taxon>
        <taxon>Aphis</taxon>
        <taxon>Aphis</taxon>
    </lineage>
</organism>